<keyword evidence="3" id="KW-1133">Transmembrane helix</keyword>
<dbReference type="Proteomes" id="UP000696485">
    <property type="component" value="Unassembled WGS sequence"/>
</dbReference>
<sequence>MTWSTTLQDHLADRLRHGSPEETQNLLPQHHSLRPCPALHKITERHLQEFCAPRPHSSASSAASTSSSHSSTPTHAPTNATLKEPLSIKPMQLRDFFKDGVFSTAHKLRHPSEIPGKSIWSKMYALGLFPTLMSILVFCKCTIGIVLLWTSQTWLGKKAWNLFLKDQILLYDETDSIDPKGTDEALRQLADRQHKPSPKFSYHLANLLLVLSTMTYERDDNKVKEAAEILKDMENQSQRNQAARLLQESERVIDNKAKLFGMRFLGISELKTLGGPFAGLFYNDEAIVLVFKGTSVLAFNEYVLDAFVQRVNASEYLYGEVHKGFYESLFPDAAPHGAYERRHYDATNPFNTIMETIFETAMESRKRTGKPVQLWMTGHSLGGALAAMTMARLQLPLSKDDPLFHRENPTKQYTWKEHKDSTRTVLDEMLSRFNTKHQLENQHHSRLDSFLDRMHIHHHPSSSSWDSDLIVLRDVYSFASPKMCDSTFAKQFDRNQVRYVESSPFCPVYYRVAVDKDIIPRMPPTCSTDKDDERELMFPCPSCPQHRRRHQSSDNEQVNRPGLAHTSLDSSQTFSVDMHHSSSSEEHDTDHHHEHRPPMGSLLDYRHIGQLVSVYNTAIPPLVKPSEFQTDLTGGTLRKNRELLELLSKLEITLEEAQTQPEYDSDDGEAGGNSMGYNTFTSQSSTSVCPAAAAAAATKNPSTLPPVNVHAILNEMSKAHARHEVDTLARLRIPCDAERFLLTFPNVISHSPATYQRNLARARFFFASFPGPEFEKTYAAVLERQERVKVLWRERRQGDSRTRTVQVTTTTREMVVRMDRQQEVVAV</sequence>
<comment type="caution">
    <text evidence="5">The sequence shown here is derived from an EMBL/GenBank/DDBJ whole genome shotgun (WGS) entry which is preliminary data.</text>
</comment>
<protein>
    <recommendedName>
        <fullName evidence="4">Fungal lipase-type domain-containing protein</fullName>
    </recommendedName>
</protein>
<dbReference type="PANTHER" id="PTHR45856:SF24">
    <property type="entry name" value="FUNGAL LIPASE-LIKE DOMAIN-CONTAINING PROTEIN"/>
    <property type="match status" value="1"/>
</dbReference>
<keyword evidence="3" id="KW-0472">Membrane</keyword>
<feature type="compositionally biased region" description="Basic and acidic residues" evidence="2">
    <location>
        <begin position="577"/>
        <end position="592"/>
    </location>
</feature>
<dbReference type="GO" id="GO:0006629">
    <property type="term" value="P:lipid metabolic process"/>
    <property type="evidence" value="ECO:0007669"/>
    <property type="project" value="InterPro"/>
</dbReference>
<feature type="domain" description="Fungal lipase-type" evidence="4">
    <location>
        <begin position="288"/>
        <end position="394"/>
    </location>
</feature>
<dbReference type="Pfam" id="PF01764">
    <property type="entry name" value="Lipase_3"/>
    <property type="match status" value="1"/>
</dbReference>
<name>A0A9P5SDA2_9FUNG</name>
<dbReference type="AlphaFoldDB" id="A0A9P5SDA2"/>
<dbReference type="InterPro" id="IPR029058">
    <property type="entry name" value="AB_hydrolase_fold"/>
</dbReference>
<dbReference type="InterPro" id="IPR051218">
    <property type="entry name" value="Sec_MonoDiacylglyc_Lipase"/>
</dbReference>
<evidence type="ECO:0000256" key="3">
    <source>
        <dbReference type="SAM" id="Phobius"/>
    </source>
</evidence>
<dbReference type="PANTHER" id="PTHR45856">
    <property type="entry name" value="ALPHA/BETA-HYDROLASES SUPERFAMILY PROTEIN"/>
    <property type="match status" value="1"/>
</dbReference>
<feature type="coiled-coil region" evidence="1">
    <location>
        <begin position="216"/>
        <end position="243"/>
    </location>
</feature>
<feature type="transmembrane region" description="Helical" evidence="3">
    <location>
        <begin position="124"/>
        <end position="149"/>
    </location>
</feature>
<keyword evidence="3" id="KW-0812">Transmembrane</keyword>
<feature type="compositionally biased region" description="Low complexity" evidence="2">
    <location>
        <begin position="55"/>
        <end position="78"/>
    </location>
</feature>
<dbReference type="SUPFAM" id="SSF53474">
    <property type="entry name" value="alpha/beta-Hydrolases"/>
    <property type="match status" value="1"/>
</dbReference>
<proteinExistence type="predicted"/>
<accession>A0A9P5SDA2</accession>
<evidence type="ECO:0000256" key="2">
    <source>
        <dbReference type="SAM" id="MobiDB-lite"/>
    </source>
</evidence>
<dbReference type="EMBL" id="JAAAUY010001114">
    <property type="protein sequence ID" value="KAF9324301.1"/>
    <property type="molecule type" value="Genomic_DNA"/>
</dbReference>
<evidence type="ECO:0000313" key="6">
    <source>
        <dbReference type="Proteomes" id="UP000696485"/>
    </source>
</evidence>
<dbReference type="Gene3D" id="3.40.50.1820">
    <property type="entry name" value="alpha/beta hydrolase"/>
    <property type="match status" value="1"/>
</dbReference>
<organism evidence="5 6">
    <name type="scientific">Podila minutissima</name>
    <dbReference type="NCBI Taxonomy" id="64525"/>
    <lineage>
        <taxon>Eukaryota</taxon>
        <taxon>Fungi</taxon>
        <taxon>Fungi incertae sedis</taxon>
        <taxon>Mucoromycota</taxon>
        <taxon>Mortierellomycotina</taxon>
        <taxon>Mortierellomycetes</taxon>
        <taxon>Mortierellales</taxon>
        <taxon>Mortierellaceae</taxon>
        <taxon>Podila</taxon>
    </lineage>
</organism>
<keyword evidence="1" id="KW-0175">Coiled coil</keyword>
<evidence type="ECO:0000259" key="4">
    <source>
        <dbReference type="Pfam" id="PF01764"/>
    </source>
</evidence>
<reference evidence="5" key="1">
    <citation type="journal article" date="2020" name="Fungal Divers.">
        <title>Resolving the Mortierellaceae phylogeny through synthesis of multi-gene phylogenetics and phylogenomics.</title>
        <authorList>
            <person name="Vandepol N."/>
            <person name="Liber J."/>
            <person name="Desiro A."/>
            <person name="Na H."/>
            <person name="Kennedy M."/>
            <person name="Barry K."/>
            <person name="Grigoriev I.V."/>
            <person name="Miller A.N."/>
            <person name="O'Donnell K."/>
            <person name="Stajich J.E."/>
            <person name="Bonito G."/>
        </authorList>
    </citation>
    <scope>NUCLEOTIDE SEQUENCE</scope>
    <source>
        <strain evidence="5">NVP1</strain>
    </source>
</reference>
<feature type="region of interest" description="Disordered" evidence="2">
    <location>
        <begin position="53"/>
        <end position="84"/>
    </location>
</feature>
<feature type="region of interest" description="Disordered" evidence="2">
    <location>
        <begin position="525"/>
        <end position="601"/>
    </location>
</feature>
<keyword evidence="6" id="KW-1185">Reference proteome</keyword>
<dbReference type="InterPro" id="IPR002921">
    <property type="entry name" value="Fungal_lipase-type"/>
</dbReference>
<evidence type="ECO:0000256" key="1">
    <source>
        <dbReference type="SAM" id="Coils"/>
    </source>
</evidence>
<gene>
    <name evidence="5" type="ORF">BG006_000680</name>
</gene>
<evidence type="ECO:0000313" key="5">
    <source>
        <dbReference type="EMBL" id="KAF9324301.1"/>
    </source>
</evidence>